<gene>
    <name evidence="3" type="primary">4732463B04Rik</name>
</gene>
<evidence type="ECO:0000313" key="3">
    <source>
        <dbReference type="MGI" id="MGI:3642483"/>
    </source>
</evidence>
<reference evidence="2" key="1">
    <citation type="journal article" date="1999" name="Methods Enzymol.">
        <title>High-efficiency full-length cDNA cloning.</title>
        <authorList>
            <person name="Carninci P."/>
            <person name="Hayashizaki Y."/>
        </authorList>
    </citation>
    <scope>NUCLEOTIDE SEQUENCE</scope>
    <source>
        <strain evidence="2">C57BL/6J</strain>
        <tissue evidence="2">Skin</tissue>
    </source>
</reference>
<dbReference type="MGI" id="MGI:3642483">
    <property type="gene designation" value="4732463B04Rik"/>
</dbReference>
<reference evidence="2" key="3">
    <citation type="journal article" date="2000" name="Genome Res.">
        <title>RIKEN integrated sequence analysis (RISA) system--384-format sequencing pipeline with 384 multicapillary sequencer.</title>
        <authorList>
            <person name="Shibata K."/>
            <person name="Itoh M."/>
            <person name="Aizawa K."/>
            <person name="Nagaoka S."/>
            <person name="Sasaki N."/>
            <person name="Carninci P."/>
            <person name="Konno H."/>
            <person name="Akiyama J."/>
            <person name="Nishi K."/>
            <person name="Kitsunai T."/>
            <person name="Tashiro H."/>
            <person name="Itoh M."/>
            <person name="Sumi N."/>
            <person name="Ishii Y."/>
            <person name="Nakamura S."/>
            <person name="Hazama M."/>
            <person name="Nishine T."/>
            <person name="Harada A."/>
            <person name="Yamamoto R."/>
            <person name="Matsumoto H."/>
            <person name="Sakaguchi S."/>
            <person name="Ikegami T."/>
            <person name="Kashiwagi K."/>
            <person name="Fujiwake S."/>
            <person name="Inoue K."/>
            <person name="Togawa Y."/>
            <person name="Izawa M."/>
            <person name="Ohara E."/>
            <person name="Watahiki M."/>
            <person name="Yoneda Y."/>
            <person name="Ishikawa T."/>
            <person name="Ozawa K."/>
            <person name="Tanaka T."/>
            <person name="Matsuura S."/>
            <person name="Kawai J."/>
            <person name="Okazaki Y."/>
            <person name="Muramatsu M."/>
            <person name="Inoue Y."/>
            <person name="Kira A."/>
            <person name="Hayashizaki Y."/>
        </authorList>
    </citation>
    <scope>NUCLEOTIDE SEQUENCE</scope>
    <source>
        <strain evidence="2">C57BL/6J</strain>
        <tissue evidence="2">Skin</tissue>
    </source>
</reference>
<reference evidence="2" key="7">
    <citation type="journal article" date="2005" name="Science">
        <title>The Transcriptional Landscape of the Mammalian Genome.</title>
        <authorList>
            <consortium name="The FANTOM Consortium"/>
            <consortium name="Riken Genome Exploration Research Group and Genome Science Group (Genome Network Project Core Group)"/>
        </authorList>
    </citation>
    <scope>NUCLEOTIDE SEQUENCE</scope>
    <source>
        <strain evidence="2">C57BL/6J</strain>
        <tissue evidence="2">Skin</tissue>
    </source>
</reference>
<protein>
    <submittedName>
        <fullName evidence="2">Uncharacterized protein</fullName>
    </submittedName>
</protein>
<name>Q3V1F3_MOUSE</name>
<feature type="region of interest" description="Disordered" evidence="1">
    <location>
        <begin position="79"/>
        <end position="98"/>
    </location>
</feature>
<dbReference type="EMBL" id="AK132490">
    <property type="protein sequence ID" value="BAE21198.1"/>
    <property type="molecule type" value="mRNA"/>
</dbReference>
<evidence type="ECO:0000313" key="2">
    <source>
        <dbReference type="EMBL" id="BAE21198.1"/>
    </source>
</evidence>
<dbReference type="AlphaFoldDB" id="Q3V1F3"/>
<reference evidence="2" key="5">
    <citation type="journal article" date="2002" name="Nature">
        <title>Analysis of the mouse transcriptome based on functional annotation of 60,770 full-length cDNAs.</title>
        <authorList>
            <consortium name="The FANTOM Consortium and the RIKEN Genome Exploration Research Group Phase I and II Team"/>
        </authorList>
    </citation>
    <scope>NUCLEOTIDE SEQUENCE</scope>
    <source>
        <strain evidence="2">C57BL/6J</strain>
        <tissue evidence="2">Skin</tissue>
    </source>
</reference>
<reference evidence="2" key="4">
    <citation type="journal article" date="2001" name="Nature">
        <title>Functional annotation of a full-length mouse cDNA collection.</title>
        <authorList>
            <consortium name="The RIKEN Genome Exploration Research Group Phase II Team and the FANTOM Consortium"/>
        </authorList>
    </citation>
    <scope>NUCLEOTIDE SEQUENCE</scope>
    <source>
        <strain evidence="2">C57BL/6J</strain>
        <tissue evidence="2">Skin</tissue>
    </source>
</reference>
<reference evidence="2" key="8">
    <citation type="journal article" date="2005" name="Science">
        <title>Antisense Transcription in the Mammalian Transcriptome.</title>
        <authorList>
            <consortium name="RIKEN Genome Exploration Research Group and Genome Science Group (Genome Network Project Core Group) and the FANTOM Consortium"/>
        </authorList>
    </citation>
    <scope>NUCLEOTIDE SEQUENCE</scope>
    <source>
        <strain evidence="2">C57BL/6J</strain>
        <tissue evidence="2">Skin</tissue>
    </source>
</reference>
<reference evidence="2" key="6">
    <citation type="submission" date="2004-03" db="EMBL/GenBank/DDBJ databases">
        <authorList>
            <person name="Arakawa T."/>
            <person name="Carninci P."/>
            <person name="Fukuda S."/>
            <person name="Hashizume W."/>
            <person name="Hayashida K."/>
            <person name="Hori F."/>
            <person name="Iida J."/>
            <person name="Imamura K."/>
            <person name="Imotani K."/>
            <person name="Itoh M."/>
            <person name="Kanagawa S."/>
            <person name="Kawai J."/>
            <person name="Kojima M."/>
            <person name="Konno H."/>
            <person name="Murata M."/>
            <person name="Nakamura M."/>
            <person name="Ninomiya N."/>
            <person name="Nishiyori H."/>
            <person name="Nomura K."/>
            <person name="Ohno M."/>
            <person name="Sakazume N."/>
            <person name="Sano H."/>
            <person name="Sasaki D."/>
            <person name="Shibata K."/>
            <person name="Shiraki T."/>
            <person name="Tagami M."/>
            <person name="Tagami Y."/>
            <person name="Waki K."/>
            <person name="Watahiki A."/>
            <person name="Muramatsu M."/>
            <person name="Hayashizaki Y."/>
        </authorList>
    </citation>
    <scope>NUCLEOTIDE SEQUENCE</scope>
    <source>
        <strain evidence="2">C57BL/6J</strain>
        <tissue evidence="2">Skin</tissue>
    </source>
</reference>
<accession>Q3V1F3</accession>
<dbReference type="AGR" id="MGI:3642483"/>
<evidence type="ECO:0000256" key="1">
    <source>
        <dbReference type="SAM" id="MobiDB-lite"/>
    </source>
</evidence>
<sequence length="98" mass="10912">MGPLAFSIGIMLGFSQPPTASFRISTMSRMPEKATFILLRSWPNGGIMVCLYLICLFPLNAEPLMETVAETLFKKEAMIRQTSAPRERPRSPMSGPFT</sequence>
<organism evidence="2">
    <name type="scientific">Mus musculus</name>
    <name type="common">Mouse</name>
    <dbReference type="NCBI Taxonomy" id="10090"/>
    <lineage>
        <taxon>Eukaryota</taxon>
        <taxon>Metazoa</taxon>
        <taxon>Chordata</taxon>
        <taxon>Craniata</taxon>
        <taxon>Vertebrata</taxon>
        <taxon>Euteleostomi</taxon>
        <taxon>Mammalia</taxon>
        <taxon>Eutheria</taxon>
        <taxon>Euarchontoglires</taxon>
        <taxon>Glires</taxon>
        <taxon>Rodentia</taxon>
        <taxon>Myomorpha</taxon>
        <taxon>Muroidea</taxon>
        <taxon>Muridae</taxon>
        <taxon>Murinae</taxon>
        <taxon>Mus</taxon>
        <taxon>Mus</taxon>
    </lineage>
</organism>
<proteinExistence type="evidence at transcript level"/>
<reference evidence="2" key="2">
    <citation type="journal article" date="2000" name="Genome Res.">
        <title>Normalization and subtraction of cap-trapper-selected cDNAs to prepare full-length cDNA libraries for rapid discovery of new genes.</title>
        <authorList>
            <person name="Carninci P."/>
            <person name="Shibata Y."/>
            <person name="Hayatsu N."/>
            <person name="Sugahara Y."/>
            <person name="Shibata K."/>
            <person name="Itoh M."/>
            <person name="Konno H."/>
            <person name="Okazaki Y."/>
            <person name="Muramatsu M."/>
            <person name="Hayashizaki Y."/>
        </authorList>
    </citation>
    <scope>NUCLEOTIDE SEQUENCE</scope>
    <source>
        <strain evidence="2">C57BL/6J</strain>
        <tissue evidence="2">Skin</tissue>
    </source>
</reference>